<organism evidence="1 2">
    <name type="scientific">Acanthoscelides obtectus</name>
    <name type="common">Bean weevil</name>
    <name type="synonym">Bruchus obtectus</name>
    <dbReference type="NCBI Taxonomy" id="200917"/>
    <lineage>
        <taxon>Eukaryota</taxon>
        <taxon>Metazoa</taxon>
        <taxon>Ecdysozoa</taxon>
        <taxon>Arthropoda</taxon>
        <taxon>Hexapoda</taxon>
        <taxon>Insecta</taxon>
        <taxon>Pterygota</taxon>
        <taxon>Neoptera</taxon>
        <taxon>Endopterygota</taxon>
        <taxon>Coleoptera</taxon>
        <taxon>Polyphaga</taxon>
        <taxon>Cucujiformia</taxon>
        <taxon>Chrysomeloidea</taxon>
        <taxon>Chrysomelidae</taxon>
        <taxon>Bruchinae</taxon>
        <taxon>Bruchini</taxon>
        <taxon>Acanthoscelides</taxon>
    </lineage>
</organism>
<protein>
    <submittedName>
        <fullName evidence="1">Uncharacterized protein</fullName>
    </submittedName>
</protein>
<evidence type="ECO:0000313" key="2">
    <source>
        <dbReference type="Proteomes" id="UP001152888"/>
    </source>
</evidence>
<dbReference type="AlphaFoldDB" id="A0A9P0M313"/>
<proteinExistence type="predicted"/>
<dbReference type="OrthoDB" id="6622237at2759"/>
<dbReference type="EMBL" id="CAKOFQ010007767">
    <property type="protein sequence ID" value="CAH2007793.1"/>
    <property type="molecule type" value="Genomic_DNA"/>
</dbReference>
<keyword evidence="2" id="KW-1185">Reference proteome</keyword>
<reference evidence="1" key="1">
    <citation type="submission" date="2022-03" db="EMBL/GenBank/DDBJ databases">
        <authorList>
            <person name="Sayadi A."/>
        </authorList>
    </citation>
    <scope>NUCLEOTIDE SEQUENCE</scope>
</reference>
<dbReference type="Proteomes" id="UP001152888">
    <property type="component" value="Unassembled WGS sequence"/>
</dbReference>
<comment type="caution">
    <text evidence="1">The sequence shown here is derived from an EMBL/GenBank/DDBJ whole genome shotgun (WGS) entry which is preliminary data.</text>
</comment>
<accession>A0A9P0M313</accession>
<name>A0A9P0M313_ACAOB</name>
<sequence length="126" mass="14893">MKQIRNTVLIYETFTPRNSKIRMLVYYLENTLLINQHDEIVLTYEERYQWLKYTWQPTTDFKFPLVCEGKKEPLINTATASLQRQRETSPDTFKKLFNQAEAIANEIGTEINGLQNHRPSNKSAEH</sequence>
<gene>
    <name evidence="1" type="ORF">ACAOBT_LOCUS29850</name>
</gene>
<evidence type="ECO:0000313" key="1">
    <source>
        <dbReference type="EMBL" id="CAH2007793.1"/>
    </source>
</evidence>